<feature type="compositionally biased region" description="Polar residues" evidence="1">
    <location>
        <begin position="225"/>
        <end position="253"/>
    </location>
</feature>
<dbReference type="EMBL" id="JAAAPX010000091">
    <property type="protein sequence ID" value="KAF4232355.1"/>
    <property type="molecule type" value="Genomic_DNA"/>
</dbReference>
<feature type="region of interest" description="Disordered" evidence="1">
    <location>
        <begin position="175"/>
        <end position="195"/>
    </location>
</feature>
<accession>A0A8H4H149</accession>
<feature type="region of interest" description="Disordered" evidence="1">
    <location>
        <begin position="23"/>
        <end position="45"/>
    </location>
</feature>
<dbReference type="Pfam" id="PF13921">
    <property type="entry name" value="Myb_DNA-bind_6"/>
    <property type="match status" value="1"/>
</dbReference>
<dbReference type="CDD" id="cd00167">
    <property type="entry name" value="SANT"/>
    <property type="match status" value="1"/>
</dbReference>
<feature type="compositionally biased region" description="Low complexity" evidence="1">
    <location>
        <begin position="177"/>
        <end position="192"/>
    </location>
</feature>
<evidence type="ECO:0000256" key="1">
    <source>
        <dbReference type="SAM" id="MobiDB-lite"/>
    </source>
</evidence>
<reference evidence="3" key="1">
    <citation type="journal article" date="2020" name="bioRxiv">
        <title>Genomic and phenotypic heterogeneity of clinical isolates of the human pathogens Aspergillus fumigatus, Aspergillus lentulus and Aspergillus fumigatiaffinis.</title>
        <authorList>
            <person name="dos Santos R.A.C."/>
            <person name="Steenwyk J.L."/>
            <person name="Rivero-Menendez O."/>
            <person name="Mead M.E."/>
            <person name="Silva L.P."/>
            <person name="Bastos R.W."/>
            <person name="Alastruey-Izquierdo A."/>
            <person name="Goldman G.H."/>
            <person name="Rokas A."/>
        </authorList>
    </citation>
    <scope>NUCLEOTIDE SEQUENCE</scope>
    <source>
        <strain evidence="3">CNM-CM6805</strain>
    </source>
</reference>
<dbReference type="AlphaFoldDB" id="A0A8H4H149"/>
<organism evidence="3 4">
    <name type="scientific">Aspergillus fumigatiaffinis</name>
    <dbReference type="NCBI Taxonomy" id="340414"/>
    <lineage>
        <taxon>Eukaryota</taxon>
        <taxon>Fungi</taxon>
        <taxon>Dikarya</taxon>
        <taxon>Ascomycota</taxon>
        <taxon>Pezizomycotina</taxon>
        <taxon>Eurotiomycetes</taxon>
        <taxon>Eurotiomycetidae</taxon>
        <taxon>Eurotiales</taxon>
        <taxon>Aspergillaceae</taxon>
        <taxon>Aspergillus</taxon>
        <taxon>Aspergillus subgen. Fumigati</taxon>
    </lineage>
</organism>
<name>A0A8H4H149_9EURO</name>
<dbReference type="Proteomes" id="UP000653565">
    <property type="component" value="Unassembled WGS sequence"/>
</dbReference>
<dbReference type="Gene3D" id="1.10.10.60">
    <property type="entry name" value="Homeodomain-like"/>
    <property type="match status" value="1"/>
</dbReference>
<evidence type="ECO:0000313" key="4">
    <source>
        <dbReference type="Proteomes" id="UP000653565"/>
    </source>
</evidence>
<evidence type="ECO:0000259" key="2">
    <source>
        <dbReference type="PROSITE" id="PS50090"/>
    </source>
</evidence>
<evidence type="ECO:0000313" key="3">
    <source>
        <dbReference type="EMBL" id="KAF4232355.1"/>
    </source>
</evidence>
<dbReference type="InterPro" id="IPR009057">
    <property type="entry name" value="Homeodomain-like_sf"/>
</dbReference>
<dbReference type="SUPFAM" id="SSF46689">
    <property type="entry name" value="Homeodomain-like"/>
    <property type="match status" value="1"/>
</dbReference>
<sequence length="466" mass="50311">MGASRVMRVNLDQIEFYYGPSRQQPSSTLAFTSEKRPPPAQVPQSFQHSFSTESVFTQTPATANIPDSSATYTHEWSSTGITKPWNVFDIEITNFYGGAATRRQTITENKSAATRVIPATLEAPLDLTNCSLPSSAPPAIEDSATPTLPTANELDQDIALSCNIPDAIDAATPCQPMSPAAASDSASNPSGSLTVCGDPQQEPCKIITPELSCDLNGGRRDRDPCSSTSNAPEQTKVSETGEGTSTPSCQPYQPNARCSPECSASPPTLSVNRSESYPSIAVVVPAPPWVRGRVTRKTTRVAALSCKKRLRSSSDADDPQDHEVSIPGATRQRPKKKSKPTAKSLHHSLGGSDPVPCNCSRAMQEVRGRAILSVESSGLKPAYYLTFVPDASPMLTQTPSVDTSGKQKPYTSDENALLVRLKEREGMPWAEIAAHFPERSASSLQVHYSTKLRHKATTRAERLRRR</sequence>
<feature type="compositionally biased region" description="Basic residues" evidence="1">
    <location>
        <begin position="332"/>
        <end position="346"/>
    </location>
</feature>
<comment type="caution">
    <text evidence="3">The sequence shown here is derived from an EMBL/GenBank/DDBJ whole genome shotgun (WGS) entry which is preliminary data.</text>
</comment>
<reference evidence="3" key="2">
    <citation type="submission" date="2020-04" db="EMBL/GenBank/DDBJ databases">
        <authorList>
            <person name="Santos R.A.C."/>
            <person name="Steenwyk J.L."/>
            <person name="Rivero-Menendez O."/>
            <person name="Mead M.E."/>
            <person name="Silva L.P."/>
            <person name="Bastos R.W."/>
            <person name="Alastruey-Izquierdo A."/>
            <person name="Goldman G.H."/>
            <person name="Rokas A."/>
        </authorList>
    </citation>
    <scope>NUCLEOTIDE SEQUENCE</scope>
    <source>
        <strain evidence="3">CNM-CM6805</strain>
    </source>
</reference>
<feature type="region of interest" description="Disordered" evidence="1">
    <location>
        <begin position="212"/>
        <end position="273"/>
    </location>
</feature>
<feature type="region of interest" description="Disordered" evidence="1">
    <location>
        <begin position="308"/>
        <end position="356"/>
    </location>
</feature>
<feature type="domain" description="Myb-like" evidence="2">
    <location>
        <begin position="402"/>
        <end position="452"/>
    </location>
</feature>
<gene>
    <name evidence="3" type="ORF">CNMCM6805_010001</name>
</gene>
<dbReference type="PROSITE" id="PS50090">
    <property type="entry name" value="MYB_LIKE"/>
    <property type="match status" value="1"/>
</dbReference>
<protein>
    <recommendedName>
        <fullName evidence="2">Myb-like domain-containing protein</fullName>
    </recommendedName>
</protein>
<keyword evidence="4" id="KW-1185">Reference proteome</keyword>
<proteinExistence type="predicted"/>
<dbReference type="InterPro" id="IPR001005">
    <property type="entry name" value="SANT/Myb"/>
</dbReference>